<dbReference type="RefSeq" id="WP_364218529.1">
    <property type="nucleotide sequence ID" value="NZ_JBCGDC010000006.1"/>
</dbReference>
<protein>
    <submittedName>
        <fullName evidence="10">Sugar ABC transporter permease</fullName>
    </submittedName>
</protein>
<evidence type="ECO:0000256" key="3">
    <source>
        <dbReference type="ARBA" id="ARBA00022475"/>
    </source>
</evidence>
<feature type="transmembrane region" description="Helical" evidence="7">
    <location>
        <begin position="290"/>
        <end position="312"/>
    </location>
</feature>
<dbReference type="InterPro" id="IPR051393">
    <property type="entry name" value="ABC_transporter_permease"/>
</dbReference>
<dbReference type="SUPFAM" id="SSF161098">
    <property type="entry name" value="MetI-like"/>
    <property type="match status" value="1"/>
</dbReference>
<comment type="similarity">
    <text evidence="7">Belongs to the binding-protein-dependent transport system permease family.</text>
</comment>
<dbReference type="CDD" id="cd06261">
    <property type="entry name" value="TM_PBP2"/>
    <property type="match status" value="1"/>
</dbReference>
<dbReference type="Gene3D" id="1.10.3720.10">
    <property type="entry name" value="MetI-like"/>
    <property type="match status" value="1"/>
</dbReference>
<dbReference type="EMBL" id="JBCGDC010000006">
    <property type="protein sequence ID" value="MFB6392160.1"/>
    <property type="molecule type" value="Genomic_DNA"/>
</dbReference>
<feature type="transmembrane region" description="Helical" evidence="7">
    <location>
        <begin position="47"/>
        <end position="68"/>
    </location>
</feature>
<keyword evidence="4 7" id="KW-0812">Transmembrane</keyword>
<dbReference type="InterPro" id="IPR035906">
    <property type="entry name" value="MetI-like_sf"/>
</dbReference>
<evidence type="ECO:0000259" key="9">
    <source>
        <dbReference type="PROSITE" id="PS50928"/>
    </source>
</evidence>
<organism evidence="10 11">
    <name type="scientific">Polymorphospora lycopeni</name>
    <dbReference type="NCBI Taxonomy" id="3140240"/>
    <lineage>
        <taxon>Bacteria</taxon>
        <taxon>Bacillati</taxon>
        <taxon>Actinomycetota</taxon>
        <taxon>Actinomycetes</taxon>
        <taxon>Micromonosporales</taxon>
        <taxon>Micromonosporaceae</taxon>
        <taxon>Polymorphospora</taxon>
    </lineage>
</organism>
<feature type="transmembrane region" description="Helical" evidence="7">
    <location>
        <begin position="133"/>
        <end position="156"/>
    </location>
</feature>
<feature type="compositionally biased region" description="Basic and acidic residues" evidence="8">
    <location>
        <begin position="24"/>
        <end position="36"/>
    </location>
</feature>
<evidence type="ECO:0000313" key="10">
    <source>
        <dbReference type="EMBL" id="MFB6392160.1"/>
    </source>
</evidence>
<evidence type="ECO:0000256" key="8">
    <source>
        <dbReference type="SAM" id="MobiDB-lite"/>
    </source>
</evidence>
<evidence type="ECO:0000313" key="11">
    <source>
        <dbReference type="Proteomes" id="UP001582793"/>
    </source>
</evidence>
<dbReference type="Pfam" id="PF00528">
    <property type="entry name" value="BPD_transp_1"/>
    <property type="match status" value="1"/>
</dbReference>
<keyword evidence="5 7" id="KW-1133">Transmembrane helix</keyword>
<comment type="subcellular location">
    <subcellularLocation>
        <location evidence="1 7">Cell membrane</location>
        <topology evidence="1 7">Multi-pass membrane protein</topology>
    </subcellularLocation>
</comment>
<keyword evidence="3" id="KW-1003">Cell membrane</keyword>
<evidence type="ECO:0000256" key="2">
    <source>
        <dbReference type="ARBA" id="ARBA00022448"/>
    </source>
</evidence>
<evidence type="ECO:0000256" key="1">
    <source>
        <dbReference type="ARBA" id="ARBA00004651"/>
    </source>
</evidence>
<dbReference type="InterPro" id="IPR000515">
    <property type="entry name" value="MetI-like"/>
</dbReference>
<keyword evidence="2 7" id="KW-0813">Transport</keyword>
<dbReference type="PROSITE" id="PS50928">
    <property type="entry name" value="ABC_TM1"/>
    <property type="match status" value="1"/>
</dbReference>
<name>A0ABV5CJR2_9ACTN</name>
<evidence type="ECO:0000256" key="7">
    <source>
        <dbReference type="RuleBase" id="RU363032"/>
    </source>
</evidence>
<comment type="caution">
    <text evidence="10">The sequence shown here is derived from an EMBL/GenBank/DDBJ whole genome shotgun (WGS) entry which is preliminary data.</text>
</comment>
<keyword evidence="11" id="KW-1185">Reference proteome</keyword>
<evidence type="ECO:0000256" key="5">
    <source>
        <dbReference type="ARBA" id="ARBA00022989"/>
    </source>
</evidence>
<dbReference type="Proteomes" id="UP001582793">
    <property type="component" value="Unassembled WGS sequence"/>
</dbReference>
<sequence length="322" mass="34989">MPGGVTGDPGGAAGGAAPATVPRPPDRKPAGPDRPARAARRRPRLPVPVLLIAPSVVFLAALFLWPVVVGVSQAFTGTDGATLAHLRRMVDDPYFWPAVRNTALLIVVLIPLQFAFALAMALLLRSRPRLSSFYFYVWCVPLAVSDLAAGLIWLSILTDRGYLNSVLAHLGLGDGFAWLSYQNPTTMFVAVLLAELWRATSLVLVIVVAGLQNIPRDYDEAAAVFGAGYWQRLWHVILPQLRPSLQVALILRTILGLQTFAVAQALTGRNFPLLVGETYQWYVVLQNERVAAAIALVILAVSIGTAMVYLRVLRDPSIQGRR</sequence>
<feature type="transmembrane region" description="Helical" evidence="7">
    <location>
        <begin position="103"/>
        <end position="124"/>
    </location>
</feature>
<keyword evidence="6 7" id="KW-0472">Membrane</keyword>
<evidence type="ECO:0000256" key="4">
    <source>
        <dbReference type="ARBA" id="ARBA00022692"/>
    </source>
</evidence>
<feature type="transmembrane region" description="Helical" evidence="7">
    <location>
        <begin position="188"/>
        <end position="211"/>
    </location>
</feature>
<evidence type="ECO:0000256" key="6">
    <source>
        <dbReference type="ARBA" id="ARBA00023136"/>
    </source>
</evidence>
<feature type="domain" description="ABC transmembrane type-1" evidence="9">
    <location>
        <begin position="99"/>
        <end position="309"/>
    </location>
</feature>
<gene>
    <name evidence="10" type="ORF">AAFH96_03445</name>
</gene>
<feature type="compositionally biased region" description="Gly residues" evidence="8">
    <location>
        <begin position="1"/>
        <end position="14"/>
    </location>
</feature>
<accession>A0ABV5CJR2</accession>
<dbReference type="PANTHER" id="PTHR30193:SF37">
    <property type="entry name" value="INNER MEMBRANE ABC TRANSPORTER PERMEASE PROTEIN YCJO"/>
    <property type="match status" value="1"/>
</dbReference>
<feature type="region of interest" description="Disordered" evidence="8">
    <location>
        <begin position="1"/>
        <end position="40"/>
    </location>
</feature>
<proteinExistence type="inferred from homology"/>
<dbReference type="PANTHER" id="PTHR30193">
    <property type="entry name" value="ABC TRANSPORTER PERMEASE PROTEIN"/>
    <property type="match status" value="1"/>
</dbReference>
<reference evidence="10 11" key="1">
    <citation type="submission" date="2024-04" db="EMBL/GenBank/DDBJ databases">
        <title>Polymorphospora sp. isolated from Baiyangdian Lake in Xiong'an New Area.</title>
        <authorList>
            <person name="Zhang X."/>
            <person name="Liu J."/>
        </authorList>
    </citation>
    <scope>NUCLEOTIDE SEQUENCE [LARGE SCALE GENOMIC DNA]</scope>
    <source>
        <strain evidence="10 11">2-325</strain>
    </source>
</reference>